<keyword evidence="3 7" id="KW-0560">Oxidoreductase</keyword>
<accession>A0A5B9WF21</accession>
<dbReference type="Gene3D" id="3.20.20.30">
    <property type="entry name" value="Luciferase-like domain"/>
    <property type="match status" value="1"/>
</dbReference>
<feature type="domain" description="Luciferase-like" evidence="6">
    <location>
        <begin position="28"/>
        <end position="326"/>
    </location>
</feature>
<reference evidence="7 8" key="1">
    <citation type="submission" date="2019-08" db="EMBL/GenBank/DDBJ databases">
        <title>Deep-cultivation of Planctomycetes and their phenomic and genomic characterization uncovers novel biology.</title>
        <authorList>
            <person name="Wiegand S."/>
            <person name="Jogler M."/>
            <person name="Boedeker C."/>
            <person name="Pinto D."/>
            <person name="Vollmers J."/>
            <person name="Rivas-Marin E."/>
            <person name="Kohn T."/>
            <person name="Peeters S.H."/>
            <person name="Heuer A."/>
            <person name="Rast P."/>
            <person name="Oberbeckmann S."/>
            <person name="Bunk B."/>
            <person name="Jeske O."/>
            <person name="Meyerdierks A."/>
            <person name="Storesund J.E."/>
            <person name="Kallscheuer N."/>
            <person name="Luecker S."/>
            <person name="Lage O.M."/>
            <person name="Pohl T."/>
            <person name="Merkel B.J."/>
            <person name="Hornburger P."/>
            <person name="Mueller R.-W."/>
            <person name="Bruemmer F."/>
            <person name="Labrenz M."/>
            <person name="Spormann A.M."/>
            <person name="Op den Camp H."/>
            <person name="Overmann J."/>
            <person name="Amann R."/>
            <person name="Jetten M.S.M."/>
            <person name="Mascher T."/>
            <person name="Medema M.H."/>
            <person name="Devos D.P."/>
            <person name="Kaster A.-K."/>
            <person name="Ovreas L."/>
            <person name="Rohde M."/>
            <person name="Galperin M.Y."/>
            <person name="Jogler C."/>
        </authorList>
    </citation>
    <scope>NUCLEOTIDE SEQUENCE [LARGE SCALE GENOMIC DNA]</scope>
    <source>
        <strain evidence="7 8">OJF2</strain>
    </source>
</reference>
<dbReference type="PANTHER" id="PTHR42847:SF4">
    <property type="entry name" value="ALKANESULFONATE MONOOXYGENASE-RELATED"/>
    <property type="match status" value="1"/>
</dbReference>
<organism evidence="7 8">
    <name type="scientific">Aquisphaera giovannonii</name>
    <dbReference type="NCBI Taxonomy" id="406548"/>
    <lineage>
        <taxon>Bacteria</taxon>
        <taxon>Pseudomonadati</taxon>
        <taxon>Planctomycetota</taxon>
        <taxon>Planctomycetia</taxon>
        <taxon>Isosphaerales</taxon>
        <taxon>Isosphaeraceae</taxon>
        <taxon>Aquisphaera</taxon>
    </lineage>
</organism>
<dbReference type="OrthoDB" id="9814695at2"/>
<keyword evidence="1" id="KW-0285">Flavoprotein</keyword>
<feature type="compositionally biased region" description="Basic and acidic residues" evidence="5">
    <location>
        <begin position="377"/>
        <end position="388"/>
    </location>
</feature>
<dbReference type="InterPro" id="IPR036661">
    <property type="entry name" value="Luciferase-like_sf"/>
</dbReference>
<keyword evidence="8" id="KW-1185">Reference proteome</keyword>
<gene>
    <name evidence="7" type="primary">ssuD_2</name>
    <name evidence="7" type="ORF">OJF2_71540</name>
</gene>
<keyword evidence="4 7" id="KW-0503">Monooxygenase</keyword>
<name>A0A5B9WF21_9BACT</name>
<dbReference type="InterPro" id="IPR011251">
    <property type="entry name" value="Luciferase-like_dom"/>
</dbReference>
<feature type="region of interest" description="Disordered" evidence="5">
    <location>
        <begin position="356"/>
        <end position="388"/>
    </location>
</feature>
<dbReference type="Proteomes" id="UP000324233">
    <property type="component" value="Chromosome"/>
</dbReference>
<evidence type="ECO:0000256" key="5">
    <source>
        <dbReference type="SAM" id="MobiDB-lite"/>
    </source>
</evidence>
<evidence type="ECO:0000256" key="3">
    <source>
        <dbReference type="ARBA" id="ARBA00023002"/>
    </source>
</evidence>
<dbReference type="InterPro" id="IPR050172">
    <property type="entry name" value="SsuD_RutA_monooxygenase"/>
</dbReference>
<dbReference type="GO" id="GO:0008726">
    <property type="term" value="F:alkanesulfonate monooxygenase activity"/>
    <property type="evidence" value="ECO:0007669"/>
    <property type="project" value="UniProtKB-EC"/>
</dbReference>
<dbReference type="EC" id="1.14.14.5" evidence="7"/>
<evidence type="ECO:0000313" key="7">
    <source>
        <dbReference type="EMBL" id="QEH38551.1"/>
    </source>
</evidence>
<sequence length="388" mass="42118">MALRFHWRMLQGGEGAGLPRGTQNRTPSIGMPELDGQAEFCRRAVACGMDSLLLDFGYAKPDPILLAAALGMKAGGIGFIVAYRSGLMSPVTFVQQLNTLSALIGGRFSLNIVAGHSPDEQRSYGDHLDHDRRYARTDEFLAVCHAFWEGRRDIDFAGEYYRIEKGNLNSAFQSERRTSPEIYIAGSSEAARRLAVARGTCWMQIGDTVERIARAAEAVRGEGIDVGLRLSVIARPTREEAVAAARALVDGLGPGGAEKDVEGAFIRRSDSQSMRDMYRRAGEEWLSPTLWAGAVRSHGPASIALVGSPRDIAGAILEYERAGVTQFILSGWPKVESMEYFGREILPIIRHAERAAGGQAPREPGCEGVPAPHAGRRPADVAGERINL</sequence>
<protein>
    <submittedName>
        <fullName evidence="7">Alkanesulfonate monooxygenase</fullName>
        <ecNumber evidence="7">1.14.14.5</ecNumber>
    </submittedName>
</protein>
<keyword evidence="2" id="KW-0288">FMN</keyword>
<proteinExistence type="predicted"/>
<dbReference type="Pfam" id="PF00296">
    <property type="entry name" value="Bac_luciferase"/>
    <property type="match status" value="1"/>
</dbReference>
<evidence type="ECO:0000313" key="8">
    <source>
        <dbReference type="Proteomes" id="UP000324233"/>
    </source>
</evidence>
<dbReference type="KEGG" id="agv:OJF2_71540"/>
<dbReference type="AlphaFoldDB" id="A0A5B9WF21"/>
<dbReference type="PANTHER" id="PTHR42847">
    <property type="entry name" value="ALKANESULFONATE MONOOXYGENASE"/>
    <property type="match status" value="1"/>
</dbReference>
<dbReference type="RefSeq" id="WP_148597985.1">
    <property type="nucleotide sequence ID" value="NZ_CP042997.1"/>
</dbReference>
<evidence type="ECO:0000256" key="1">
    <source>
        <dbReference type="ARBA" id="ARBA00022630"/>
    </source>
</evidence>
<evidence type="ECO:0000256" key="2">
    <source>
        <dbReference type="ARBA" id="ARBA00022643"/>
    </source>
</evidence>
<dbReference type="EMBL" id="CP042997">
    <property type="protein sequence ID" value="QEH38551.1"/>
    <property type="molecule type" value="Genomic_DNA"/>
</dbReference>
<dbReference type="GO" id="GO:0046306">
    <property type="term" value="P:alkanesulfonate catabolic process"/>
    <property type="evidence" value="ECO:0007669"/>
    <property type="project" value="TreeGrafter"/>
</dbReference>
<evidence type="ECO:0000256" key="4">
    <source>
        <dbReference type="ARBA" id="ARBA00023033"/>
    </source>
</evidence>
<evidence type="ECO:0000259" key="6">
    <source>
        <dbReference type="Pfam" id="PF00296"/>
    </source>
</evidence>
<dbReference type="SUPFAM" id="SSF51679">
    <property type="entry name" value="Bacterial luciferase-like"/>
    <property type="match status" value="1"/>
</dbReference>